<dbReference type="InterPro" id="IPR006127">
    <property type="entry name" value="ZnuA-like"/>
</dbReference>
<evidence type="ECO:0000313" key="7">
    <source>
        <dbReference type="Proteomes" id="UP000275076"/>
    </source>
</evidence>
<evidence type="ECO:0000256" key="5">
    <source>
        <dbReference type="SAM" id="SignalP"/>
    </source>
</evidence>
<dbReference type="PROSITE" id="PS51257">
    <property type="entry name" value="PROKAR_LIPOPROTEIN"/>
    <property type="match status" value="1"/>
</dbReference>
<feature type="compositionally biased region" description="Basic and acidic residues" evidence="4">
    <location>
        <begin position="329"/>
        <end position="343"/>
    </location>
</feature>
<organism evidence="6 7">
    <name type="scientific">Salibacterium salarium</name>
    <dbReference type="NCBI Taxonomy" id="284579"/>
    <lineage>
        <taxon>Bacteria</taxon>
        <taxon>Bacillati</taxon>
        <taxon>Bacillota</taxon>
        <taxon>Bacilli</taxon>
        <taxon>Bacillales</taxon>
        <taxon>Bacillaceae</taxon>
    </lineage>
</organism>
<protein>
    <submittedName>
        <fullName evidence="6">Adhesin</fullName>
    </submittedName>
</protein>
<dbReference type="InterPro" id="IPR050492">
    <property type="entry name" value="Bact_metal-bind_prot9"/>
</dbReference>
<name>A0A3R9PA31_9BACI</name>
<dbReference type="OrthoDB" id="9810636at2"/>
<dbReference type="InterPro" id="IPR006129">
    <property type="entry name" value="AdhesinB"/>
</dbReference>
<dbReference type="Proteomes" id="UP000275076">
    <property type="component" value="Unassembled WGS sequence"/>
</dbReference>
<reference evidence="6 7" key="1">
    <citation type="submission" date="2018-10" db="EMBL/GenBank/DDBJ databases">
        <title>Draft genome sequence of Bacillus salarius IM0101, isolated from a hypersaline soil in Inner Mongolia, China.</title>
        <authorList>
            <person name="Yamprayoonswat W."/>
            <person name="Boonvisut S."/>
            <person name="Jumpathong W."/>
            <person name="Sittihan S."/>
            <person name="Ruangsuj P."/>
            <person name="Wanthongcharoen S."/>
            <person name="Thongpramul N."/>
            <person name="Pimmason S."/>
            <person name="Yu B."/>
            <person name="Yasawong M."/>
        </authorList>
    </citation>
    <scope>NUCLEOTIDE SEQUENCE [LARGE SCALE GENOMIC DNA]</scope>
    <source>
        <strain evidence="6 7">IM0101</strain>
    </source>
</reference>
<keyword evidence="1 3" id="KW-0813">Transport</keyword>
<dbReference type="GO" id="GO:0046872">
    <property type="term" value="F:metal ion binding"/>
    <property type="evidence" value="ECO:0007669"/>
    <property type="project" value="InterPro"/>
</dbReference>
<keyword evidence="7" id="KW-1185">Reference proteome</keyword>
<proteinExistence type="inferred from homology"/>
<dbReference type="EMBL" id="RBVX01000002">
    <property type="protein sequence ID" value="RSL34719.1"/>
    <property type="molecule type" value="Genomic_DNA"/>
</dbReference>
<dbReference type="SUPFAM" id="SSF53807">
    <property type="entry name" value="Helical backbone' metal receptor"/>
    <property type="match status" value="1"/>
</dbReference>
<dbReference type="AlphaFoldDB" id="A0A3R9PA31"/>
<dbReference type="GO" id="GO:0030001">
    <property type="term" value="P:metal ion transport"/>
    <property type="evidence" value="ECO:0007669"/>
    <property type="project" value="InterPro"/>
</dbReference>
<dbReference type="GO" id="GO:0007155">
    <property type="term" value="P:cell adhesion"/>
    <property type="evidence" value="ECO:0007669"/>
    <property type="project" value="InterPro"/>
</dbReference>
<dbReference type="PANTHER" id="PTHR42953">
    <property type="entry name" value="HIGH-AFFINITY ZINC UPTAKE SYSTEM PROTEIN ZNUA-RELATED"/>
    <property type="match status" value="1"/>
</dbReference>
<feature type="chain" id="PRO_5038381044" evidence="5">
    <location>
        <begin position="20"/>
        <end position="343"/>
    </location>
</feature>
<feature type="signal peptide" evidence="5">
    <location>
        <begin position="1"/>
        <end position="19"/>
    </location>
</feature>
<dbReference type="Pfam" id="PF01297">
    <property type="entry name" value="ZnuA"/>
    <property type="match status" value="1"/>
</dbReference>
<gene>
    <name evidence="6" type="ORF">D7Z54_02440</name>
</gene>
<comment type="caution">
    <text evidence="6">The sequence shown here is derived from an EMBL/GenBank/DDBJ whole genome shotgun (WGS) entry which is preliminary data.</text>
</comment>
<dbReference type="InterPro" id="IPR006128">
    <property type="entry name" value="Lipoprotein_PsaA-like"/>
</dbReference>
<keyword evidence="2 5" id="KW-0732">Signal</keyword>
<sequence length="343" mass="38091">MIKKRVVVLLILLIMAVFAVGCASDEEQTGNASENNGEEPLQIYTTVFAWEDFANKIGGKEVEVENVVPAGGDTHSFEPTSKTMVDIAEGDAFMYNGAGMEGFAEAVNDTIQNEGALSIEVAEGIDLNSLSEDHSHEEEEEHNHDSGDVDPHLWLDPVLAKEAAENIKDALIELRPEKEDTFEENFVALEQDLEELDESFSETVASTENNEFVVSHAAYGYWEDRYGLNQTSISGVSPSDEPSQKELQDIIETVEEAGIQHILFEENVSSKVTEVVQEEVGAEALYLHNLSTRTEKEIDNGNDYFDLMEQNIENIDTALQTSSGDIDTEENHESDDHNHDHNH</sequence>
<evidence type="ECO:0000256" key="3">
    <source>
        <dbReference type="RuleBase" id="RU003512"/>
    </source>
</evidence>
<dbReference type="RefSeq" id="WP_125554120.1">
    <property type="nucleotide sequence ID" value="NZ_RBVX01000002.1"/>
</dbReference>
<evidence type="ECO:0000256" key="2">
    <source>
        <dbReference type="ARBA" id="ARBA00022729"/>
    </source>
</evidence>
<accession>A0A3R9PA31</accession>
<dbReference type="PRINTS" id="PR00691">
    <property type="entry name" value="ADHESINB"/>
</dbReference>
<evidence type="ECO:0000256" key="1">
    <source>
        <dbReference type="ARBA" id="ARBA00022448"/>
    </source>
</evidence>
<dbReference type="Gene3D" id="3.40.50.1980">
    <property type="entry name" value="Nitrogenase molybdenum iron protein domain"/>
    <property type="match status" value="2"/>
</dbReference>
<feature type="region of interest" description="Disordered" evidence="4">
    <location>
        <begin position="322"/>
        <end position="343"/>
    </location>
</feature>
<evidence type="ECO:0000313" key="6">
    <source>
        <dbReference type="EMBL" id="RSL34719.1"/>
    </source>
</evidence>
<evidence type="ECO:0000256" key="4">
    <source>
        <dbReference type="SAM" id="MobiDB-lite"/>
    </source>
</evidence>
<comment type="similarity">
    <text evidence="3">Belongs to the bacterial solute-binding protein 9 family.</text>
</comment>
<dbReference type="PRINTS" id="PR00690">
    <property type="entry name" value="ADHESNFAMILY"/>
</dbReference>
<dbReference type="PANTHER" id="PTHR42953:SF8">
    <property type="entry name" value="ZINT DOMAIN-CONTAINING PROTEIN"/>
    <property type="match status" value="1"/>
</dbReference>